<evidence type="ECO:0000256" key="7">
    <source>
        <dbReference type="ARBA" id="ARBA00023002"/>
    </source>
</evidence>
<name>A0A2P5P7W3_9CHLR</name>
<dbReference type="InterPro" id="IPR013509">
    <property type="entry name" value="RNR_lsu_N"/>
</dbReference>
<keyword evidence="10 14" id="KW-0170">Cobalt</keyword>
<evidence type="ECO:0000256" key="15">
    <source>
        <dbReference type="SAM" id="MobiDB-lite"/>
    </source>
</evidence>
<comment type="function">
    <text evidence="12 14">Catalyzes the reduction of ribonucleotides to deoxyribonucleotides. May function to provide a pool of deoxyribonucleotide precursors for DNA repair during oxygen limitation and/or for immediate growth after restoration of oxygen.</text>
</comment>
<dbReference type="Proteomes" id="UP000235653">
    <property type="component" value="Unassembled WGS sequence"/>
</dbReference>
<comment type="catalytic activity">
    <reaction evidence="13 14">
        <text>a 2'-deoxyribonucleoside 5'-diphosphate + [thioredoxin]-disulfide + H2O = a ribonucleoside 5'-diphosphate + [thioredoxin]-dithiol</text>
        <dbReference type="Rhea" id="RHEA:23252"/>
        <dbReference type="Rhea" id="RHEA-COMP:10698"/>
        <dbReference type="Rhea" id="RHEA-COMP:10700"/>
        <dbReference type="ChEBI" id="CHEBI:15377"/>
        <dbReference type="ChEBI" id="CHEBI:29950"/>
        <dbReference type="ChEBI" id="CHEBI:50058"/>
        <dbReference type="ChEBI" id="CHEBI:57930"/>
        <dbReference type="ChEBI" id="CHEBI:73316"/>
        <dbReference type="EC" id="1.17.4.1"/>
    </reaction>
</comment>
<evidence type="ECO:0000259" key="17">
    <source>
        <dbReference type="Pfam" id="PF02867"/>
    </source>
</evidence>
<dbReference type="InterPro" id="IPR008926">
    <property type="entry name" value="RNR_R1-su_N"/>
</dbReference>
<comment type="function">
    <text evidence="11">Provides the precursors necessary for DNA synthesis. Catalyzes the biosynthesis of deoxyribonucleotides from the corresponding ribonucleotides.</text>
</comment>
<evidence type="ECO:0000256" key="4">
    <source>
        <dbReference type="ARBA" id="ARBA00022634"/>
    </source>
</evidence>
<dbReference type="InterPro" id="IPR050862">
    <property type="entry name" value="RdRp_reductase_class-2"/>
</dbReference>
<dbReference type="AlphaFoldDB" id="A0A2P5P7W3"/>
<evidence type="ECO:0000256" key="12">
    <source>
        <dbReference type="ARBA" id="ARBA00025437"/>
    </source>
</evidence>
<evidence type="ECO:0000256" key="3">
    <source>
        <dbReference type="ARBA" id="ARBA00022628"/>
    </source>
</evidence>
<evidence type="ECO:0000259" key="16">
    <source>
        <dbReference type="Pfam" id="PF00317"/>
    </source>
</evidence>
<sequence length="933" mass="100466">MTPQPMGKPIVDKNRIASLIFNQASAMGIADRKKIEEMTKSIIDKLEKPATALPGMEDFVSPTAKVPIAVTENEIENMVKDAVEGVKSDAETHPSTGSPTDRGETGRTENSIVEGVKLAPGDIDEIPKPPVPPLPPLQSTPVANVTPKPVTEEKKMVVAIKTKNLKSMKKQPIPEKIGLSDNALQVLEKRYLKKDKAGKPIEKPEDMLRRVARTIAAAELIYDPKIDIRSIEDEFYGLMARLEFLPNSPTLMNAGRELGQLSACFVLPIDDAIESIFDAVKHTAMIHKSGGGTGFSFSRLRPEKDRVGSTGGVASGPVSFMRAFDVATDVIKQGGTRRGANMAILSVDHPDIERFIKAKSVPGVLTNFNLSVAVTDAFMEAVRTNGEYELKNPHNGEVVEKKKARDLFDQIVNLAWKTGDPGVVFIDRINAGNPTPQLGKIESTNPCGEQPLLPYESCNLGSINLSKMVKKNGKASVDYDKLSYTVRTAVRFLDDVIDVNKFPLPQIAERTRQTRKIGLGVMGFADMLIDLGIAYDSPAALDTAEAVMGFIQSESHKASEELAAVRGIFPAYEKSVYDGKVKMRNASCTTIAPTGTLSIIAGCSSGIEPHFALCFTRNIMDGTKMVEVNPYFERASVEGGFFSKEMMEKLAGGAHLEDFKDVPEATKKLFITAHNITPAGHVKIQAVFQKYTDNAVSKTVNFPANATVADVDKVYLMAFDDKLKGITIYRDGCKADQPMSTGKTEAKPEVAVVAAPAKPVGPRERAKVTTGVTERIKTGCGNIYITINADETGICEVFSHLGKAGGCATAQLESTCRLVSLALRSGVPVETVAKQLKGIRCPSIAWDAGKSVLSCADAIATVLENYLANGTSVKVETKAEPNGNGNGNGHGEKKAIKDFGLVKNIAGQCVECGSILVYQEGCFICPGCGFTKC</sequence>
<dbReference type="UniPathway" id="UPA00326"/>
<organism evidence="19 20">
    <name type="scientific">Dehalogenimonas etheniformans</name>
    <dbReference type="NCBI Taxonomy" id="1536648"/>
    <lineage>
        <taxon>Bacteria</taxon>
        <taxon>Bacillati</taxon>
        <taxon>Chloroflexota</taxon>
        <taxon>Dehalococcoidia</taxon>
        <taxon>Dehalococcoidales</taxon>
        <taxon>Dehalococcoidaceae</taxon>
        <taxon>Dehalogenimonas</taxon>
    </lineage>
</organism>
<comment type="similarity">
    <text evidence="2 14">Belongs to the ribonucleoside diphosphate reductase class-2 family.</text>
</comment>
<dbReference type="InterPro" id="IPR024434">
    <property type="entry name" value="TSCPD_dom"/>
</dbReference>
<dbReference type="GO" id="GO:0004748">
    <property type="term" value="F:ribonucleoside-diphosphate reductase activity, thioredoxin disulfide as acceptor"/>
    <property type="evidence" value="ECO:0007669"/>
    <property type="project" value="UniProtKB-EC"/>
</dbReference>
<feature type="domain" description="Ribonucleotide reductase large subunit N-terminal" evidence="16">
    <location>
        <begin position="179"/>
        <end position="259"/>
    </location>
</feature>
<dbReference type="GO" id="GO:0005524">
    <property type="term" value="F:ATP binding"/>
    <property type="evidence" value="ECO:0007669"/>
    <property type="project" value="UniProtKB-KW"/>
</dbReference>
<evidence type="ECO:0000256" key="10">
    <source>
        <dbReference type="ARBA" id="ARBA00023285"/>
    </source>
</evidence>
<dbReference type="PANTHER" id="PTHR43371:SF1">
    <property type="entry name" value="RIBONUCLEOSIDE-DIPHOSPHATE REDUCTASE"/>
    <property type="match status" value="1"/>
</dbReference>
<dbReference type="NCBIfam" id="TIGR02504">
    <property type="entry name" value="NrdJ_Z"/>
    <property type="match status" value="1"/>
</dbReference>
<gene>
    <name evidence="19" type="ORF">JP09_004520</name>
</gene>
<evidence type="ECO:0000256" key="11">
    <source>
        <dbReference type="ARBA" id="ARBA00024942"/>
    </source>
</evidence>
<evidence type="ECO:0000313" key="20">
    <source>
        <dbReference type="Proteomes" id="UP000235653"/>
    </source>
</evidence>
<dbReference type="Gene3D" id="3.20.70.20">
    <property type="match status" value="1"/>
</dbReference>
<evidence type="ECO:0000313" key="19">
    <source>
        <dbReference type="EMBL" id="PPD58375.1"/>
    </source>
</evidence>
<dbReference type="CDD" id="cd02888">
    <property type="entry name" value="RNR_II_dimer"/>
    <property type="match status" value="1"/>
</dbReference>
<dbReference type="Pfam" id="PF00317">
    <property type="entry name" value="Ribonuc_red_lgN"/>
    <property type="match status" value="1"/>
</dbReference>
<evidence type="ECO:0000256" key="2">
    <source>
        <dbReference type="ARBA" id="ARBA00007405"/>
    </source>
</evidence>
<feature type="domain" description="Ribonucleotide reductase large subunit C-terminal" evidence="17">
    <location>
        <begin position="262"/>
        <end position="579"/>
    </location>
</feature>
<comment type="caution">
    <text evidence="19">The sequence shown here is derived from an EMBL/GenBank/DDBJ whole genome shotgun (WGS) entry which is preliminary data.</text>
</comment>
<keyword evidence="5 14" id="KW-0547">Nucleotide-binding</keyword>
<evidence type="ECO:0000256" key="9">
    <source>
        <dbReference type="ARBA" id="ARBA00023157"/>
    </source>
</evidence>
<dbReference type="SUPFAM" id="SSF51998">
    <property type="entry name" value="PFL-like glycyl radical enzymes"/>
    <property type="match status" value="1"/>
</dbReference>
<dbReference type="InterPro" id="IPR013344">
    <property type="entry name" value="RNR_NrdJ/NrdZ"/>
</dbReference>
<feature type="domain" description="Ribonucleotide reductase large subunit C-terminal" evidence="17">
    <location>
        <begin position="583"/>
        <end position="729"/>
    </location>
</feature>
<accession>A0A2P5P7W3</accession>
<comment type="cofactor">
    <cofactor evidence="1 14">
        <name>adenosylcob(III)alamin</name>
        <dbReference type="ChEBI" id="CHEBI:18408"/>
    </cofactor>
</comment>
<feature type="region of interest" description="Disordered" evidence="15">
    <location>
        <begin position="86"/>
        <end position="112"/>
    </location>
</feature>
<feature type="domain" description="TSCPD" evidence="18">
    <location>
        <begin position="765"/>
        <end position="867"/>
    </location>
</feature>
<dbReference type="Pfam" id="PF02867">
    <property type="entry name" value="Ribonuc_red_lgC"/>
    <property type="match status" value="2"/>
</dbReference>
<dbReference type="PANTHER" id="PTHR43371">
    <property type="entry name" value="VITAMIN B12-DEPENDENT RIBONUCLEOTIDE REDUCTASE"/>
    <property type="match status" value="1"/>
</dbReference>
<dbReference type="InterPro" id="IPR000788">
    <property type="entry name" value="RNR_lg_C"/>
</dbReference>
<evidence type="ECO:0000256" key="6">
    <source>
        <dbReference type="ARBA" id="ARBA00022840"/>
    </source>
</evidence>
<keyword evidence="4 14" id="KW-0237">DNA synthesis</keyword>
<keyword evidence="3 14" id="KW-0846">Cobalamin</keyword>
<dbReference type="OrthoDB" id="9762933at2"/>
<dbReference type="GO" id="GO:0009263">
    <property type="term" value="P:deoxyribonucleotide biosynthetic process"/>
    <property type="evidence" value="ECO:0007669"/>
    <property type="project" value="UniProtKB-KW"/>
</dbReference>
<dbReference type="SUPFAM" id="SSF48168">
    <property type="entry name" value="R1 subunit of ribonucleotide reductase, N-terminal domain"/>
    <property type="match status" value="1"/>
</dbReference>
<proteinExistence type="inferred from homology"/>
<dbReference type="Pfam" id="PF12637">
    <property type="entry name" value="TSCPD"/>
    <property type="match status" value="1"/>
</dbReference>
<evidence type="ECO:0000256" key="1">
    <source>
        <dbReference type="ARBA" id="ARBA00001922"/>
    </source>
</evidence>
<protein>
    <recommendedName>
        <fullName evidence="14">Vitamin B12-dependent ribonucleotide reductase</fullName>
        <ecNumber evidence="14">1.17.4.1</ecNumber>
    </recommendedName>
</protein>
<dbReference type="PRINTS" id="PR01183">
    <property type="entry name" value="RIBORDTASEM1"/>
</dbReference>
<dbReference type="GO" id="GO:0071897">
    <property type="term" value="P:DNA biosynthetic process"/>
    <property type="evidence" value="ECO:0007669"/>
    <property type="project" value="UniProtKB-KW"/>
</dbReference>
<keyword evidence="6" id="KW-0067">ATP-binding</keyword>
<evidence type="ECO:0000256" key="8">
    <source>
        <dbReference type="ARBA" id="ARBA00023116"/>
    </source>
</evidence>
<reference evidence="19 20" key="1">
    <citation type="journal article" date="2017" name="ISME J.">
        <title>Grape pomace compost harbors organohalide-respiring Dehalogenimonas species with novel reductive dehalogenase genes.</title>
        <authorList>
            <person name="Yang Y."/>
            <person name="Higgins S.A."/>
            <person name="Yan J."/>
            <person name="Simsir B."/>
            <person name="Chourey K."/>
            <person name="Iyer R."/>
            <person name="Hettich R.L."/>
            <person name="Baldwin B."/>
            <person name="Ogles D.M."/>
            <person name="Loffler F.E."/>
        </authorList>
    </citation>
    <scope>NUCLEOTIDE SEQUENCE [LARGE SCALE GENOMIC DNA]</scope>
    <source>
        <strain evidence="19 20">GP</strain>
    </source>
</reference>
<evidence type="ECO:0000256" key="14">
    <source>
        <dbReference type="RuleBase" id="RU364064"/>
    </source>
</evidence>
<keyword evidence="8" id="KW-0215">Deoxyribonucleotide synthesis</keyword>
<dbReference type="NCBIfam" id="NF006417">
    <property type="entry name" value="PRK08665.1"/>
    <property type="match status" value="1"/>
</dbReference>
<keyword evidence="7 14" id="KW-0560">Oxidoreductase</keyword>
<keyword evidence="9" id="KW-1015">Disulfide bond</keyword>
<evidence type="ECO:0000256" key="13">
    <source>
        <dbReference type="ARBA" id="ARBA00047754"/>
    </source>
</evidence>
<dbReference type="EC" id="1.17.4.1" evidence="14"/>
<dbReference type="EMBL" id="JQAN02000008">
    <property type="protein sequence ID" value="PPD58375.1"/>
    <property type="molecule type" value="Genomic_DNA"/>
</dbReference>
<dbReference type="GO" id="GO:0031419">
    <property type="term" value="F:cobalamin binding"/>
    <property type="evidence" value="ECO:0007669"/>
    <property type="project" value="UniProtKB-KW"/>
</dbReference>
<keyword evidence="20" id="KW-1185">Reference proteome</keyword>
<evidence type="ECO:0000259" key="18">
    <source>
        <dbReference type="Pfam" id="PF12637"/>
    </source>
</evidence>
<dbReference type="FunFam" id="3.20.70.20:FF:000018">
    <property type="entry name" value="Vitamin B12-dependent ribonucleotide reductase"/>
    <property type="match status" value="1"/>
</dbReference>
<evidence type="ECO:0000256" key="5">
    <source>
        <dbReference type="ARBA" id="ARBA00022741"/>
    </source>
</evidence>